<evidence type="ECO:0000256" key="2">
    <source>
        <dbReference type="ARBA" id="ARBA00001946"/>
    </source>
</evidence>
<dbReference type="InterPro" id="IPR020583">
    <property type="entry name" value="Inositol_monoP_metal-BS"/>
</dbReference>
<feature type="region of interest" description="Disordered" evidence="8">
    <location>
        <begin position="10"/>
        <end position="32"/>
    </location>
</feature>
<evidence type="ECO:0000256" key="5">
    <source>
        <dbReference type="ARBA" id="ARBA00022801"/>
    </source>
</evidence>
<dbReference type="CDD" id="cd01639">
    <property type="entry name" value="IMPase"/>
    <property type="match status" value="1"/>
</dbReference>
<comment type="catalytic activity">
    <reaction evidence="1 7">
        <text>a myo-inositol phosphate + H2O = myo-inositol + phosphate</text>
        <dbReference type="Rhea" id="RHEA:24056"/>
        <dbReference type="ChEBI" id="CHEBI:15377"/>
        <dbReference type="ChEBI" id="CHEBI:17268"/>
        <dbReference type="ChEBI" id="CHEBI:43474"/>
        <dbReference type="ChEBI" id="CHEBI:84139"/>
        <dbReference type="EC" id="3.1.3.25"/>
    </reaction>
</comment>
<dbReference type="InterPro" id="IPR020550">
    <property type="entry name" value="Inositol_monophosphatase_CS"/>
</dbReference>
<evidence type="ECO:0000256" key="7">
    <source>
        <dbReference type="RuleBase" id="RU364068"/>
    </source>
</evidence>
<dbReference type="PRINTS" id="PR00377">
    <property type="entry name" value="IMPHPHTASES"/>
</dbReference>
<dbReference type="SUPFAM" id="SSF56655">
    <property type="entry name" value="Carbohydrate phosphatase"/>
    <property type="match status" value="1"/>
</dbReference>
<dbReference type="EMBL" id="JADKMY010000001">
    <property type="protein sequence ID" value="MBF4553493.1"/>
    <property type="molecule type" value="Genomic_DNA"/>
</dbReference>
<dbReference type="Gene3D" id="3.40.190.80">
    <property type="match status" value="1"/>
</dbReference>
<protein>
    <recommendedName>
        <fullName evidence="7">Inositol-1-monophosphatase</fullName>
        <ecNumber evidence="7">3.1.3.25</ecNumber>
    </recommendedName>
</protein>
<gene>
    <name evidence="9" type="ORF">IRY30_05270</name>
</gene>
<feature type="compositionally biased region" description="Polar residues" evidence="8">
    <location>
        <begin position="14"/>
        <end position="30"/>
    </location>
</feature>
<keyword evidence="6 7" id="KW-0460">Magnesium</keyword>
<dbReference type="PROSITE" id="PS00630">
    <property type="entry name" value="IMP_2"/>
    <property type="match status" value="1"/>
</dbReference>
<name>A0ABR9ZKK0_9CORY</name>
<evidence type="ECO:0000256" key="8">
    <source>
        <dbReference type="SAM" id="MobiDB-lite"/>
    </source>
</evidence>
<reference evidence="9 10" key="1">
    <citation type="submission" date="2020-10" db="EMBL/GenBank/DDBJ databases">
        <title>Novel species in genus Corynebacterium.</title>
        <authorList>
            <person name="Zhang G."/>
        </authorList>
    </citation>
    <scope>NUCLEOTIDE SEQUENCE [LARGE SCALE GENOMIC DNA]</scope>
    <source>
        <strain evidence="9 10">DSM 45110</strain>
    </source>
</reference>
<dbReference type="Proteomes" id="UP000635902">
    <property type="component" value="Unassembled WGS sequence"/>
</dbReference>
<accession>A0ABR9ZKK0</accession>
<evidence type="ECO:0000256" key="1">
    <source>
        <dbReference type="ARBA" id="ARBA00001033"/>
    </source>
</evidence>
<keyword evidence="5 7" id="KW-0378">Hydrolase</keyword>
<dbReference type="PANTHER" id="PTHR20854:SF4">
    <property type="entry name" value="INOSITOL-1-MONOPHOSPHATASE-RELATED"/>
    <property type="match status" value="1"/>
</dbReference>
<evidence type="ECO:0000313" key="10">
    <source>
        <dbReference type="Proteomes" id="UP000635902"/>
    </source>
</evidence>
<dbReference type="InterPro" id="IPR033942">
    <property type="entry name" value="IMPase"/>
</dbReference>
<proteinExistence type="inferred from homology"/>
<dbReference type="Pfam" id="PF00459">
    <property type="entry name" value="Inositol_P"/>
    <property type="match status" value="1"/>
</dbReference>
<sequence length="332" mass="34344">MNTSYLERVIALDETSTSQPPQGSSATSEFSPEELRKIAVRVALEAAELVSRARREASGDDGHVGVQDLKSSAVDPVTEVDNASEKLIREQLLAATPGSRVLGEEDGLGQAQTQDDSGLLWVVDPIDGTVNFIYGLPAYSVSIAATSAGVPIASAVADVAGQVVYSAASGRPAVEQSFADATSGREGRVLRVSGDGDSVDAAGESAASLEQTLVATGFSYLAERRRAQAELLVKLLPQVRDIRRIGSAALDLCHVAAGRVDAYYEHGLGPWDHAAGVLIAARAGAVVKMPKLDVYSDAGLQVSAVKPGVAQAFEQALERGAAGGVLAPVTAP</sequence>
<comment type="caution">
    <text evidence="9">The sequence shown here is derived from an EMBL/GenBank/DDBJ whole genome shotgun (WGS) entry which is preliminary data.</text>
</comment>
<dbReference type="PANTHER" id="PTHR20854">
    <property type="entry name" value="INOSITOL MONOPHOSPHATASE"/>
    <property type="match status" value="1"/>
</dbReference>
<keyword evidence="4 7" id="KW-0479">Metal-binding</keyword>
<evidence type="ECO:0000256" key="3">
    <source>
        <dbReference type="ARBA" id="ARBA00009759"/>
    </source>
</evidence>
<comment type="similarity">
    <text evidence="3 7">Belongs to the inositol monophosphatase superfamily.</text>
</comment>
<evidence type="ECO:0000313" key="9">
    <source>
        <dbReference type="EMBL" id="MBF4553493.1"/>
    </source>
</evidence>
<comment type="cofactor">
    <cofactor evidence="2 7">
        <name>Mg(2+)</name>
        <dbReference type="ChEBI" id="CHEBI:18420"/>
    </cofactor>
</comment>
<organism evidence="9 10">
    <name type="scientific">Corynebacterium suicordis DSM 45110</name>
    <dbReference type="NCBI Taxonomy" id="1121369"/>
    <lineage>
        <taxon>Bacteria</taxon>
        <taxon>Bacillati</taxon>
        <taxon>Actinomycetota</taxon>
        <taxon>Actinomycetes</taxon>
        <taxon>Mycobacteriales</taxon>
        <taxon>Corynebacteriaceae</taxon>
        <taxon>Corynebacterium</taxon>
    </lineage>
</organism>
<dbReference type="PROSITE" id="PS00629">
    <property type="entry name" value="IMP_1"/>
    <property type="match status" value="1"/>
</dbReference>
<keyword evidence="10" id="KW-1185">Reference proteome</keyword>
<dbReference type="Gene3D" id="3.30.540.10">
    <property type="entry name" value="Fructose-1,6-Bisphosphatase, subunit A, domain 1"/>
    <property type="match status" value="1"/>
</dbReference>
<dbReference type="RefSeq" id="WP_194556291.1">
    <property type="nucleotide sequence ID" value="NZ_JADKMY010000001.1"/>
</dbReference>
<evidence type="ECO:0000256" key="6">
    <source>
        <dbReference type="ARBA" id="ARBA00022842"/>
    </source>
</evidence>
<evidence type="ECO:0000256" key="4">
    <source>
        <dbReference type="ARBA" id="ARBA00022723"/>
    </source>
</evidence>
<dbReference type="InterPro" id="IPR000760">
    <property type="entry name" value="Inositol_monophosphatase-like"/>
</dbReference>
<dbReference type="EC" id="3.1.3.25" evidence="7"/>